<protein>
    <recommendedName>
        <fullName evidence="3">Nonsense-mediated mRNA decay factor SMG8</fullName>
    </recommendedName>
</protein>
<accession>A0ABP0VI30</accession>
<evidence type="ECO:0000256" key="3">
    <source>
        <dbReference type="ARBA" id="ARBA00029509"/>
    </source>
</evidence>
<dbReference type="Pfam" id="PF10220">
    <property type="entry name" value="Smg8_Smg9"/>
    <property type="match status" value="1"/>
</dbReference>
<comment type="similarity">
    <text evidence="1">Belongs to the SMG8 family.</text>
</comment>
<comment type="caution">
    <text evidence="4">The sequence shown here is derived from an EMBL/GenBank/DDBJ whole genome shotgun (WGS) entry which is preliminary data.</text>
</comment>
<evidence type="ECO:0000313" key="5">
    <source>
        <dbReference type="Proteomes" id="UP001497444"/>
    </source>
</evidence>
<dbReference type="PANTHER" id="PTHR13091:SF0">
    <property type="entry name" value="NONSENSE-MEDIATED MRNA DECAY FACTOR SMG8"/>
    <property type="match status" value="1"/>
</dbReference>
<dbReference type="InterPro" id="IPR019354">
    <property type="entry name" value="SMG8-like"/>
</dbReference>
<evidence type="ECO:0000256" key="1">
    <source>
        <dbReference type="ARBA" id="ARBA00006443"/>
    </source>
</evidence>
<keyword evidence="2" id="KW-0866">Nonsense-mediated mRNA decay</keyword>
<dbReference type="EMBL" id="CAXAQS010000979">
    <property type="protein sequence ID" value="CAK9254088.1"/>
    <property type="molecule type" value="Genomic_DNA"/>
</dbReference>
<keyword evidence="5" id="KW-1185">Reference proteome</keyword>
<evidence type="ECO:0000256" key="2">
    <source>
        <dbReference type="ARBA" id="ARBA00023161"/>
    </source>
</evidence>
<sequence length="182" mass="19903">MVNLVSCTDMDLKFSMAWCKRVLPSAHEVYLKGLPPCYPTSTHETHLERAQHSFHAMVRGPAVALFAEKLQADCEVVWHPGQQLCDAKSLTGKPCIHQVHEVVNFGVGPEFGHKSAKVGSVRKGGIQEKVARKYCSGKIALIFNRVLSAEDLPTKLYGGTSSWASSFRLVAGEVSHNISASK</sequence>
<reference evidence="4" key="1">
    <citation type="submission" date="2024-02" db="EMBL/GenBank/DDBJ databases">
        <authorList>
            <consortium name="ELIXIR-Norway"/>
            <consortium name="Elixir Norway"/>
        </authorList>
    </citation>
    <scope>NUCLEOTIDE SEQUENCE</scope>
</reference>
<organism evidence="4 5">
    <name type="scientific">Sphagnum jensenii</name>
    <dbReference type="NCBI Taxonomy" id="128206"/>
    <lineage>
        <taxon>Eukaryota</taxon>
        <taxon>Viridiplantae</taxon>
        <taxon>Streptophyta</taxon>
        <taxon>Embryophyta</taxon>
        <taxon>Bryophyta</taxon>
        <taxon>Sphagnophytina</taxon>
        <taxon>Sphagnopsida</taxon>
        <taxon>Sphagnales</taxon>
        <taxon>Sphagnaceae</taxon>
        <taxon>Sphagnum</taxon>
    </lineage>
</organism>
<dbReference type="Proteomes" id="UP001497444">
    <property type="component" value="Unassembled WGS sequence"/>
</dbReference>
<name>A0ABP0VI30_9BRYO</name>
<dbReference type="PANTHER" id="PTHR13091">
    <property type="entry name" value="AMPLIFIED IN BREAST CANCER 2-RELATED"/>
    <property type="match status" value="1"/>
</dbReference>
<proteinExistence type="inferred from homology"/>
<gene>
    <name evidence="4" type="ORF">CSSPJE1EN1_LOCUS29466</name>
</gene>
<evidence type="ECO:0000313" key="4">
    <source>
        <dbReference type="EMBL" id="CAK9254088.1"/>
    </source>
</evidence>